<dbReference type="PROSITE" id="PS51031">
    <property type="entry name" value="BESS"/>
    <property type="match status" value="1"/>
</dbReference>
<feature type="domain" description="BESS" evidence="4">
    <location>
        <begin position="179"/>
        <end position="218"/>
    </location>
</feature>
<dbReference type="GO" id="GO:0005667">
    <property type="term" value="C:transcription regulator complex"/>
    <property type="evidence" value="ECO:0007669"/>
    <property type="project" value="TreeGrafter"/>
</dbReference>
<feature type="region of interest" description="Disordered" evidence="2">
    <location>
        <begin position="223"/>
        <end position="265"/>
    </location>
</feature>
<dbReference type="InterPro" id="IPR004210">
    <property type="entry name" value="BESS_motif"/>
</dbReference>
<feature type="compositionally biased region" description="Low complexity" evidence="2">
    <location>
        <begin position="223"/>
        <end position="243"/>
    </location>
</feature>
<dbReference type="AlphaFoldDB" id="A0A9P0JPB7"/>
<dbReference type="Proteomes" id="UP001152888">
    <property type="component" value="Unassembled WGS sequence"/>
</dbReference>
<evidence type="ECO:0000259" key="4">
    <source>
        <dbReference type="PROSITE" id="PS51031"/>
    </source>
</evidence>
<evidence type="ECO:0000256" key="2">
    <source>
        <dbReference type="SAM" id="MobiDB-lite"/>
    </source>
</evidence>
<dbReference type="InterPro" id="IPR039353">
    <property type="entry name" value="TF_Adf1"/>
</dbReference>
<dbReference type="PANTHER" id="PTHR12243:SF67">
    <property type="entry name" value="COREPRESSOR OF PANGOLIN, ISOFORM A-RELATED"/>
    <property type="match status" value="1"/>
</dbReference>
<dbReference type="GO" id="GO:0003677">
    <property type="term" value="F:DNA binding"/>
    <property type="evidence" value="ECO:0007669"/>
    <property type="project" value="InterPro"/>
</dbReference>
<name>A0A9P0JPB7_ACAOB</name>
<dbReference type="Pfam" id="PF02944">
    <property type="entry name" value="BESS"/>
    <property type="match status" value="1"/>
</dbReference>
<keyword evidence="6" id="KW-1185">Reference proteome</keyword>
<keyword evidence="1" id="KW-0539">Nucleus</keyword>
<dbReference type="PROSITE" id="PS51029">
    <property type="entry name" value="MADF"/>
    <property type="match status" value="1"/>
</dbReference>
<sequence>MSRIFKYDVVTLIEAIENKPCLWDKTADCFKDKIEKEKAWKDVCAFFEEDFLEKDKKEQHKIGEAIRGKWQNIRDSFVKSLKKKSGQATTKKYMYHDNLTFLLEVVQSDDTQSSIDDTQDNEHSLLKETQNEAERESEVQVQLQKNINPMPAGNRNTSKKPRLQEDVDKRILTALEKPPDEDEAFFLSITPSVRKMSEDDKLEFRMNVLQLIKNINMRNKMQSPAFASHTSTSTSRSSTPFSHNTFPLSNNSSNSQHAHDFQQSQQQCLPGNLAQPTYNNPSSTLSEPTITFFQDL</sequence>
<evidence type="ECO:0000256" key="1">
    <source>
        <dbReference type="PROSITE-ProRule" id="PRU00371"/>
    </source>
</evidence>
<dbReference type="EMBL" id="CAKOFQ010006671">
    <property type="protein sequence ID" value="CAH1957509.1"/>
    <property type="molecule type" value="Genomic_DNA"/>
</dbReference>
<protein>
    <submittedName>
        <fullName evidence="5">Uncharacterized protein</fullName>
    </submittedName>
</protein>
<comment type="subcellular location">
    <subcellularLocation>
        <location evidence="1">Nucleus</location>
    </subcellularLocation>
</comment>
<dbReference type="OrthoDB" id="8038273at2759"/>
<dbReference type="PANTHER" id="PTHR12243">
    <property type="entry name" value="MADF DOMAIN TRANSCRIPTION FACTOR"/>
    <property type="match status" value="1"/>
</dbReference>
<comment type="caution">
    <text evidence="5">The sequence shown here is derived from an EMBL/GenBank/DDBJ whole genome shotgun (WGS) entry which is preliminary data.</text>
</comment>
<dbReference type="InterPro" id="IPR006578">
    <property type="entry name" value="MADF-dom"/>
</dbReference>
<proteinExistence type="predicted"/>
<feature type="compositionally biased region" description="Polar residues" evidence="2">
    <location>
        <begin position="244"/>
        <end position="256"/>
    </location>
</feature>
<reference evidence="5" key="1">
    <citation type="submission" date="2022-03" db="EMBL/GenBank/DDBJ databases">
        <authorList>
            <person name="Sayadi A."/>
        </authorList>
    </citation>
    <scope>NUCLEOTIDE SEQUENCE</scope>
</reference>
<gene>
    <name evidence="5" type="ORF">ACAOBT_LOCUS2137</name>
</gene>
<dbReference type="Pfam" id="PF10545">
    <property type="entry name" value="MADF_DNA_bdg"/>
    <property type="match status" value="1"/>
</dbReference>
<evidence type="ECO:0000313" key="6">
    <source>
        <dbReference type="Proteomes" id="UP001152888"/>
    </source>
</evidence>
<dbReference type="GO" id="GO:0005634">
    <property type="term" value="C:nucleus"/>
    <property type="evidence" value="ECO:0007669"/>
    <property type="project" value="UniProtKB-SubCell"/>
</dbReference>
<organism evidence="5 6">
    <name type="scientific">Acanthoscelides obtectus</name>
    <name type="common">Bean weevil</name>
    <name type="synonym">Bruchus obtectus</name>
    <dbReference type="NCBI Taxonomy" id="200917"/>
    <lineage>
        <taxon>Eukaryota</taxon>
        <taxon>Metazoa</taxon>
        <taxon>Ecdysozoa</taxon>
        <taxon>Arthropoda</taxon>
        <taxon>Hexapoda</taxon>
        <taxon>Insecta</taxon>
        <taxon>Pterygota</taxon>
        <taxon>Neoptera</taxon>
        <taxon>Endopterygota</taxon>
        <taxon>Coleoptera</taxon>
        <taxon>Polyphaga</taxon>
        <taxon>Cucujiformia</taxon>
        <taxon>Chrysomeloidea</taxon>
        <taxon>Chrysomelidae</taxon>
        <taxon>Bruchinae</taxon>
        <taxon>Bruchini</taxon>
        <taxon>Acanthoscelides</taxon>
    </lineage>
</organism>
<dbReference type="SMART" id="SM00595">
    <property type="entry name" value="MADF"/>
    <property type="match status" value="1"/>
</dbReference>
<evidence type="ECO:0000259" key="3">
    <source>
        <dbReference type="PROSITE" id="PS51029"/>
    </source>
</evidence>
<evidence type="ECO:0000313" key="5">
    <source>
        <dbReference type="EMBL" id="CAH1957509.1"/>
    </source>
</evidence>
<dbReference type="GO" id="GO:0006357">
    <property type="term" value="P:regulation of transcription by RNA polymerase II"/>
    <property type="evidence" value="ECO:0007669"/>
    <property type="project" value="TreeGrafter"/>
</dbReference>
<accession>A0A9P0JPB7</accession>
<feature type="domain" description="MADF" evidence="3">
    <location>
        <begin position="11"/>
        <end position="107"/>
    </location>
</feature>